<name>A0A7J7NZK8_9MAGN</name>
<dbReference type="EMBL" id="JACGCM010000428">
    <property type="protein sequence ID" value="KAF6172412.1"/>
    <property type="molecule type" value="Genomic_DNA"/>
</dbReference>
<accession>A0A7J7NZK8</accession>
<proteinExistence type="predicted"/>
<comment type="caution">
    <text evidence="2">The sequence shown here is derived from an EMBL/GenBank/DDBJ whole genome shotgun (WGS) entry which is preliminary data.</text>
</comment>
<dbReference type="Proteomes" id="UP000541444">
    <property type="component" value="Unassembled WGS sequence"/>
</dbReference>
<gene>
    <name evidence="2" type="ORF">GIB67_025917</name>
</gene>
<sequence length="75" mass="8584">MSRLKVVFDPYSSLFLLLLIYILLSPSIWSTQLSYLSVELVSICNQVISVSLIGGGFAYFRRSWHLFLQIQKIGN</sequence>
<evidence type="ECO:0000313" key="2">
    <source>
        <dbReference type="EMBL" id="KAF6172412.1"/>
    </source>
</evidence>
<keyword evidence="3" id="KW-1185">Reference proteome</keyword>
<reference evidence="2 3" key="1">
    <citation type="journal article" date="2020" name="IScience">
        <title>Genome Sequencing of the Endangered Kingdonia uniflora (Circaeasteraceae, Ranunculales) Reveals Potential Mechanisms of Evolutionary Specialization.</title>
        <authorList>
            <person name="Sun Y."/>
            <person name="Deng T."/>
            <person name="Zhang A."/>
            <person name="Moore M.J."/>
            <person name="Landis J.B."/>
            <person name="Lin N."/>
            <person name="Zhang H."/>
            <person name="Zhang X."/>
            <person name="Huang J."/>
            <person name="Zhang X."/>
            <person name="Sun H."/>
            <person name="Wang H."/>
        </authorList>
    </citation>
    <scope>NUCLEOTIDE SEQUENCE [LARGE SCALE GENOMIC DNA]</scope>
    <source>
        <strain evidence="2">TB1705</strain>
        <tissue evidence="2">Leaf</tissue>
    </source>
</reference>
<keyword evidence="1" id="KW-1133">Transmembrane helix</keyword>
<evidence type="ECO:0000256" key="1">
    <source>
        <dbReference type="SAM" id="Phobius"/>
    </source>
</evidence>
<organism evidence="2 3">
    <name type="scientific">Kingdonia uniflora</name>
    <dbReference type="NCBI Taxonomy" id="39325"/>
    <lineage>
        <taxon>Eukaryota</taxon>
        <taxon>Viridiplantae</taxon>
        <taxon>Streptophyta</taxon>
        <taxon>Embryophyta</taxon>
        <taxon>Tracheophyta</taxon>
        <taxon>Spermatophyta</taxon>
        <taxon>Magnoliopsida</taxon>
        <taxon>Ranunculales</taxon>
        <taxon>Circaeasteraceae</taxon>
        <taxon>Kingdonia</taxon>
    </lineage>
</organism>
<protein>
    <submittedName>
        <fullName evidence="2">Uncharacterized protein</fullName>
    </submittedName>
</protein>
<evidence type="ECO:0000313" key="3">
    <source>
        <dbReference type="Proteomes" id="UP000541444"/>
    </source>
</evidence>
<dbReference type="AlphaFoldDB" id="A0A7J7NZK8"/>
<keyword evidence="1" id="KW-0472">Membrane</keyword>
<feature type="transmembrane region" description="Helical" evidence="1">
    <location>
        <begin position="40"/>
        <end position="60"/>
    </location>
</feature>
<keyword evidence="1" id="KW-0812">Transmembrane</keyword>